<gene>
    <name evidence="2" type="ORF">BGZ97_012151</name>
</gene>
<sequence length="69" mass="7460">MDTNASSMAFFKNMKCNNAPSTSSTRSSSRLFSFKSSKPSRVPQVGAFNPALEKIMSSNNSSASTLPRH</sequence>
<dbReference type="AlphaFoldDB" id="A0A9P6UM35"/>
<feature type="compositionally biased region" description="Low complexity" evidence="1">
    <location>
        <begin position="20"/>
        <end position="40"/>
    </location>
</feature>
<proteinExistence type="predicted"/>
<dbReference type="Proteomes" id="UP000823405">
    <property type="component" value="Unassembled WGS sequence"/>
</dbReference>
<reference evidence="2" key="1">
    <citation type="journal article" date="2020" name="Fungal Divers.">
        <title>Resolving the Mortierellaceae phylogeny through synthesis of multi-gene phylogenetics and phylogenomics.</title>
        <authorList>
            <person name="Vandepol N."/>
            <person name="Liber J."/>
            <person name="Desiro A."/>
            <person name="Na H."/>
            <person name="Kennedy M."/>
            <person name="Barry K."/>
            <person name="Grigoriev I.V."/>
            <person name="Miller A.N."/>
            <person name="O'Donnell K."/>
            <person name="Stajich J.E."/>
            <person name="Bonito G."/>
        </authorList>
    </citation>
    <scope>NUCLEOTIDE SEQUENCE</scope>
    <source>
        <strain evidence="2">NVP60</strain>
    </source>
</reference>
<protein>
    <submittedName>
        <fullName evidence="2">Uncharacterized protein</fullName>
    </submittedName>
</protein>
<keyword evidence="3" id="KW-1185">Reference proteome</keyword>
<accession>A0A9P6UM35</accession>
<evidence type="ECO:0000256" key="1">
    <source>
        <dbReference type="SAM" id="MobiDB-lite"/>
    </source>
</evidence>
<evidence type="ECO:0000313" key="2">
    <source>
        <dbReference type="EMBL" id="KAG0311000.1"/>
    </source>
</evidence>
<evidence type="ECO:0000313" key="3">
    <source>
        <dbReference type="Proteomes" id="UP000823405"/>
    </source>
</evidence>
<dbReference type="EMBL" id="JAAAIN010000769">
    <property type="protein sequence ID" value="KAG0311000.1"/>
    <property type="molecule type" value="Genomic_DNA"/>
</dbReference>
<comment type="caution">
    <text evidence="2">The sequence shown here is derived from an EMBL/GenBank/DDBJ whole genome shotgun (WGS) entry which is preliminary data.</text>
</comment>
<name>A0A9P6UM35_9FUNG</name>
<feature type="region of interest" description="Disordered" evidence="1">
    <location>
        <begin position="1"/>
        <end position="44"/>
    </location>
</feature>
<organism evidence="2 3">
    <name type="scientific">Linnemannia gamsii</name>
    <dbReference type="NCBI Taxonomy" id="64522"/>
    <lineage>
        <taxon>Eukaryota</taxon>
        <taxon>Fungi</taxon>
        <taxon>Fungi incertae sedis</taxon>
        <taxon>Mucoromycota</taxon>
        <taxon>Mortierellomycotina</taxon>
        <taxon>Mortierellomycetes</taxon>
        <taxon>Mortierellales</taxon>
        <taxon>Mortierellaceae</taxon>
        <taxon>Linnemannia</taxon>
    </lineage>
</organism>